<evidence type="ECO:0000313" key="1">
    <source>
        <dbReference type="EMBL" id="QBK86266.1"/>
    </source>
</evidence>
<protein>
    <submittedName>
        <fullName evidence="1">Uncharacterized protein</fullName>
    </submittedName>
</protein>
<sequence length="190" mass="22015">MLPIWKLKDQDLDNTFIGQWEVTCTDDYDTPKAGTSIRTAVVRSKVDLENEIVRLYSYLTPRFGVDNIPMDGSVGVYGKITERSRVGVDSITRTDFLWIQSISPSDIKYKIQNIDGEKDKYTLLSTAEFDDVVFNAIGEYTFPITYHLKGEKIPMLWGLSIEIPLQKFNHYIRMRNLWYRDYEGAKIIVP</sequence>
<accession>A0A481YUT7</accession>
<dbReference type="EMBL" id="MK500334">
    <property type="protein sequence ID" value="QBK86266.1"/>
    <property type="molecule type" value="Genomic_DNA"/>
</dbReference>
<organism evidence="1">
    <name type="scientific">Marseillevirus LCMAC102</name>
    <dbReference type="NCBI Taxonomy" id="2506603"/>
    <lineage>
        <taxon>Viruses</taxon>
        <taxon>Varidnaviria</taxon>
        <taxon>Bamfordvirae</taxon>
        <taxon>Nucleocytoviricota</taxon>
        <taxon>Megaviricetes</taxon>
        <taxon>Pimascovirales</taxon>
        <taxon>Pimascovirales incertae sedis</taxon>
        <taxon>Marseilleviridae</taxon>
    </lineage>
</organism>
<gene>
    <name evidence="1" type="ORF">LCMAC102_00610</name>
</gene>
<reference evidence="1" key="1">
    <citation type="journal article" date="2019" name="MBio">
        <title>Virus Genomes from Deep Sea Sediments Expand the Ocean Megavirome and Support Independent Origins of Viral Gigantism.</title>
        <authorList>
            <person name="Backstrom D."/>
            <person name="Yutin N."/>
            <person name="Jorgensen S.L."/>
            <person name="Dharamshi J."/>
            <person name="Homa F."/>
            <person name="Zaremba-Niedwiedzka K."/>
            <person name="Spang A."/>
            <person name="Wolf Y.I."/>
            <person name="Koonin E.V."/>
            <person name="Ettema T.J."/>
        </authorList>
    </citation>
    <scope>NUCLEOTIDE SEQUENCE</scope>
</reference>
<proteinExistence type="predicted"/>
<name>A0A481YUT7_9VIRU</name>